<feature type="compositionally biased region" description="Polar residues" evidence="1">
    <location>
        <begin position="1"/>
        <end position="11"/>
    </location>
</feature>
<reference evidence="3" key="2">
    <citation type="submission" date="2018-02" db="UniProtKB">
        <authorList>
            <consortium name="EnsemblPlants"/>
        </authorList>
    </citation>
    <scope>IDENTIFICATION</scope>
    <source>
        <strain evidence="3">Williams 82</strain>
    </source>
</reference>
<protein>
    <submittedName>
        <fullName evidence="2 3">Uncharacterized protein</fullName>
    </submittedName>
</protein>
<dbReference type="Proteomes" id="UP000008827">
    <property type="component" value="Chromosome 13"/>
</dbReference>
<feature type="region of interest" description="Disordered" evidence="1">
    <location>
        <begin position="1"/>
        <end position="23"/>
    </location>
</feature>
<evidence type="ECO:0000256" key="1">
    <source>
        <dbReference type="SAM" id="MobiDB-lite"/>
    </source>
</evidence>
<reference evidence="2 3" key="1">
    <citation type="journal article" date="2010" name="Nature">
        <title>Genome sequence of the palaeopolyploid soybean.</title>
        <authorList>
            <person name="Schmutz J."/>
            <person name="Cannon S.B."/>
            <person name="Schlueter J."/>
            <person name="Ma J."/>
            <person name="Mitros T."/>
            <person name="Nelson W."/>
            <person name="Hyten D.L."/>
            <person name="Song Q."/>
            <person name="Thelen J.J."/>
            <person name="Cheng J."/>
            <person name="Xu D."/>
            <person name="Hellsten U."/>
            <person name="May G.D."/>
            <person name="Yu Y."/>
            <person name="Sakurai T."/>
            <person name="Umezawa T."/>
            <person name="Bhattacharyya M.K."/>
            <person name="Sandhu D."/>
            <person name="Valliyodan B."/>
            <person name="Lindquist E."/>
            <person name="Peto M."/>
            <person name="Grant D."/>
            <person name="Shu S."/>
            <person name="Goodstein D."/>
            <person name="Barry K."/>
            <person name="Futrell-Griggs M."/>
            <person name="Abernathy B."/>
            <person name="Du J."/>
            <person name="Tian Z."/>
            <person name="Zhu L."/>
            <person name="Gill N."/>
            <person name="Joshi T."/>
            <person name="Libault M."/>
            <person name="Sethuraman A."/>
            <person name="Zhang X.-C."/>
            <person name="Shinozaki K."/>
            <person name="Nguyen H.T."/>
            <person name="Wing R.A."/>
            <person name="Cregan P."/>
            <person name="Specht J."/>
            <person name="Grimwood J."/>
            <person name="Rokhsar D."/>
            <person name="Stacey G."/>
            <person name="Shoemaker R.C."/>
            <person name="Jackson S.A."/>
        </authorList>
    </citation>
    <scope>NUCLEOTIDE SEQUENCE</scope>
    <source>
        <strain evidence="3">cv. Williams 82</strain>
        <tissue evidence="2">Callus</tissue>
    </source>
</reference>
<dbReference type="EMBL" id="CM000846">
    <property type="protein sequence ID" value="KRH19751.1"/>
    <property type="molecule type" value="Genomic_DNA"/>
</dbReference>
<name>A0A0R0GNF5_SOYBN</name>
<dbReference type="EnsemblPlants" id="KRH19751">
    <property type="protein sequence ID" value="KRH19751"/>
    <property type="gene ID" value="GLYMA_13G133700"/>
</dbReference>
<dbReference type="InParanoid" id="A0A0R0GNF5"/>
<evidence type="ECO:0000313" key="3">
    <source>
        <dbReference type="EnsemblPlants" id="KRH19751"/>
    </source>
</evidence>
<evidence type="ECO:0000313" key="2">
    <source>
        <dbReference type="EMBL" id="KRH19751.1"/>
    </source>
</evidence>
<dbReference type="Gramene" id="KRH19751">
    <property type="protein sequence ID" value="KRH19751"/>
    <property type="gene ID" value="GLYMA_13G133700"/>
</dbReference>
<evidence type="ECO:0000313" key="4">
    <source>
        <dbReference type="Proteomes" id="UP000008827"/>
    </source>
</evidence>
<accession>A0A0R0GNF5</accession>
<keyword evidence="4" id="KW-1185">Reference proteome</keyword>
<organism evidence="2">
    <name type="scientific">Glycine max</name>
    <name type="common">Soybean</name>
    <name type="synonym">Glycine hispida</name>
    <dbReference type="NCBI Taxonomy" id="3847"/>
    <lineage>
        <taxon>Eukaryota</taxon>
        <taxon>Viridiplantae</taxon>
        <taxon>Streptophyta</taxon>
        <taxon>Embryophyta</taxon>
        <taxon>Tracheophyta</taxon>
        <taxon>Spermatophyta</taxon>
        <taxon>Magnoliopsida</taxon>
        <taxon>eudicotyledons</taxon>
        <taxon>Gunneridae</taxon>
        <taxon>Pentapetalae</taxon>
        <taxon>rosids</taxon>
        <taxon>fabids</taxon>
        <taxon>Fabales</taxon>
        <taxon>Fabaceae</taxon>
        <taxon>Papilionoideae</taxon>
        <taxon>50 kb inversion clade</taxon>
        <taxon>NPAAA clade</taxon>
        <taxon>indigoferoid/millettioid clade</taxon>
        <taxon>Phaseoleae</taxon>
        <taxon>Glycine</taxon>
        <taxon>Glycine subgen. Soja</taxon>
    </lineage>
</organism>
<gene>
    <name evidence="2" type="ORF">GLYMA_13G133700</name>
</gene>
<proteinExistence type="predicted"/>
<sequence>MTQMGLPSPSSAGRFGKQASHKSSSKNLFLIGFQGTTSRKGSSTEHCEHGYQSIICELDSKSALTLVREHSSKCSCYHKDPFSSRESLAYSPRRKQMCVLACVPSSSTSPCIG</sequence>
<reference evidence="2" key="3">
    <citation type="submission" date="2018-07" db="EMBL/GenBank/DDBJ databases">
        <title>WGS assembly of Glycine max.</title>
        <authorList>
            <person name="Schmutz J."/>
            <person name="Cannon S."/>
            <person name="Schlueter J."/>
            <person name="Ma J."/>
            <person name="Mitros T."/>
            <person name="Nelson W."/>
            <person name="Hyten D."/>
            <person name="Song Q."/>
            <person name="Thelen J."/>
            <person name="Cheng J."/>
            <person name="Xu D."/>
            <person name="Hellsten U."/>
            <person name="May G."/>
            <person name="Yu Y."/>
            <person name="Sakurai T."/>
            <person name="Umezawa T."/>
            <person name="Bhattacharyya M."/>
            <person name="Sandhu D."/>
            <person name="Valliyodan B."/>
            <person name="Lindquist E."/>
            <person name="Peto M."/>
            <person name="Grant D."/>
            <person name="Shu S."/>
            <person name="Goodstein D."/>
            <person name="Barry K."/>
            <person name="Futrell-Griggs M."/>
            <person name="Abernathy B."/>
            <person name="Du J."/>
            <person name="Tian Z."/>
            <person name="Zhu L."/>
            <person name="Gill N."/>
            <person name="Joshi T."/>
            <person name="Libault M."/>
            <person name="Sethuraman A."/>
            <person name="Zhang X."/>
            <person name="Shinozaki K."/>
            <person name="Nguyen H."/>
            <person name="Wing R."/>
            <person name="Cregan P."/>
            <person name="Specht J."/>
            <person name="Grimwood J."/>
            <person name="Rokhsar D."/>
            <person name="Stacey G."/>
            <person name="Shoemaker R."/>
            <person name="Jackson S."/>
        </authorList>
    </citation>
    <scope>NUCLEOTIDE SEQUENCE</scope>
    <source>
        <tissue evidence="2">Callus</tissue>
    </source>
</reference>
<dbReference type="AlphaFoldDB" id="A0A0R0GNF5"/>